<dbReference type="RefSeq" id="WP_210654313.1">
    <property type="nucleotide sequence ID" value="NZ_JAGKQQ010000001.1"/>
</dbReference>
<evidence type="ECO:0000313" key="1">
    <source>
        <dbReference type="EMBL" id="MBP3956293.1"/>
    </source>
</evidence>
<dbReference type="Proteomes" id="UP000676565">
    <property type="component" value="Unassembled WGS sequence"/>
</dbReference>
<name>A0ABS5BTU2_9BACT</name>
<evidence type="ECO:0000313" key="2">
    <source>
        <dbReference type="Proteomes" id="UP000676565"/>
    </source>
</evidence>
<organism evidence="1 2">
    <name type="scientific">Gemmata palustris</name>
    <dbReference type="NCBI Taxonomy" id="2822762"/>
    <lineage>
        <taxon>Bacteria</taxon>
        <taxon>Pseudomonadati</taxon>
        <taxon>Planctomycetota</taxon>
        <taxon>Planctomycetia</taxon>
        <taxon>Gemmatales</taxon>
        <taxon>Gemmataceae</taxon>
        <taxon>Gemmata</taxon>
    </lineage>
</organism>
<accession>A0ABS5BTU2</accession>
<sequence length="307" mass="34859">MKTHAAHVFTGFAILWGTAVTGAPLLAQDKEAEEEKLWKARPPQKQAAAYREQFEKVGRAGLPALMKDKDTSLALQAAWEAHKKIIDRTKPVPFQEDETYDPNELKKFLEFLKERTKAPVPDWWAKGVLDLDVMKGRAHMYIHSRIKPDLKEVKISDRTWYIREGSSLALNDDTWSYKFSDVTLLFPKAFLLNSRPNALTDLTAEKITCLATYPVHSGGFRSRVAGFEKKSGTLVWDAPVWAVDRRVIIGPGAAHRVELTTKGETVFVFGAEIWGLYAEGFDLTTGKNQFRFCTSYWGNFSEKWDVK</sequence>
<comment type="caution">
    <text evidence="1">The sequence shown here is derived from an EMBL/GenBank/DDBJ whole genome shotgun (WGS) entry which is preliminary data.</text>
</comment>
<protein>
    <submittedName>
        <fullName evidence="1">Uncharacterized protein</fullName>
    </submittedName>
</protein>
<dbReference type="EMBL" id="JAGKQQ010000001">
    <property type="protein sequence ID" value="MBP3956293.1"/>
    <property type="molecule type" value="Genomic_DNA"/>
</dbReference>
<gene>
    <name evidence="1" type="ORF">J8F10_13465</name>
</gene>
<proteinExistence type="predicted"/>
<reference evidence="1 2" key="1">
    <citation type="submission" date="2021-04" db="EMBL/GenBank/DDBJ databases">
        <authorList>
            <person name="Ivanova A."/>
        </authorList>
    </citation>
    <scope>NUCLEOTIDE SEQUENCE [LARGE SCALE GENOMIC DNA]</scope>
    <source>
        <strain evidence="1 2">G18</strain>
    </source>
</reference>
<keyword evidence="2" id="KW-1185">Reference proteome</keyword>